<reference evidence="1 2" key="1">
    <citation type="submission" date="2020-08" db="EMBL/GenBank/DDBJ databases">
        <authorList>
            <person name="Newling K."/>
            <person name="Davey J."/>
            <person name="Forrester S."/>
        </authorList>
    </citation>
    <scope>NUCLEOTIDE SEQUENCE [LARGE SCALE GENOMIC DNA]</scope>
    <source>
        <strain evidence="2">Crithidia deanei Carvalho (ATCC PRA-265)</strain>
    </source>
</reference>
<sequence>MFLSLAFWALYPGYIRFRHKYIFRYRNTQLVYRRGWLATEHIPKWNKKYLERLVVPLETTANKAGESVSVVPVDSQEIAVRPDEAGDVTLHIYGGGKPFQKKELSLRASPKTPFTNGDGLHSFKKLSEAVQRVNTVFYQTTTFTAVQREDTLASVEEVRAYLSRCIKESYLAVVLVESRTDSKAIPEGFEVWWLSSDEFKRRQFCVLWLLILGFARCLQDMLDMPEMPDFVQ</sequence>
<dbReference type="VEuPathDB" id="TriTrypDB:ADEAN_000391000"/>
<dbReference type="OrthoDB" id="271784at2759"/>
<proteinExistence type="predicted"/>
<keyword evidence="2" id="KW-1185">Reference proteome</keyword>
<organism evidence="1 2">
    <name type="scientific">Angomonas deanei</name>
    <dbReference type="NCBI Taxonomy" id="59799"/>
    <lineage>
        <taxon>Eukaryota</taxon>
        <taxon>Discoba</taxon>
        <taxon>Euglenozoa</taxon>
        <taxon>Kinetoplastea</taxon>
        <taxon>Metakinetoplastina</taxon>
        <taxon>Trypanosomatida</taxon>
        <taxon>Trypanosomatidae</taxon>
        <taxon>Strigomonadinae</taxon>
        <taxon>Angomonas</taxon>
    </lineage>
</organism>
<dbReference type="AlphaFoldDB" id="A0A7G2C9J3"/>
<evidence type="ECO:0000313" key="2">
    <source>
        <dbReference type="Proteomes" id="UP000515908"/>
    </source>
</evidence>
<evidence type="ECO:0000313" key="1">
    <source>
        <dbReference type="EMBL" id="CAD2216448.1"/>
    </source>
</evidence>
<protein>
    <submittedName>
        <fullName evidence="1">Uncharacterized protein</fullName>
    </submittedName>
</protein>
<dbReference type="EMBL" id="LR877150">
    <property type="protein sequence ID" value="CAD2216448.1"/>
    <property type="molecule type" value="Genomic_DNA"/>
</dbReference>
<gene>
    <name evidence="1" type="ORF">ADEAN_000391000</name>
</gene>
<accession>A0A7G2C9J3</accession>
<name>A0A7G2C9J3_9TRYP</name>
<dbReference type="Proteomes" id="UP000515908">
    <property type="component" value="Chromosome 06"/>
</dbReference>